<gene>
    <name evidence="2" type="ORF">PgNI_07524</name>
</gene>
<reference evidence="2" key="1">
    <citation type="journal article" date="2019" name="Mol. Biol. Evol.">
        <title>Blast fungal genomes show frequent chromosomal changes, gene gains and losses, and effector gene turnover.</title>
        <authorList>
            <person name="Gomez Luciano L.B."/>
            <person name="Jason Tsai I."/>
            <person name="Chuma I."/>
            <person name="Tosa Y."/>
            <person name="Chen Y.H."/>
            <person name="Li J.Y."/>
            <person name="Li M.Y."/>
            <person name="Jade Lu M.Y."/>
            <person name="Nakayashiki H."/>
            <person name="Li W.H."/>
        </authorList>
    </citation>
    <scope>NUCLEOTIDE SEQUENCE</scope>
    <source>
        <strain evidence="2">NI907</strain>
    </source>
</reference>
<name>A0A6P8B0F8_PYRGI</name>
<protein>
    <submittedName>
        <fullName evidence="2">Uncharacterized protein</fullName>
    </submittedName>
</protein>
<keyword evidence="1" id="KW-1185">Reference proteome</keyword>
<dbReference type="GeneID" id="41962443"/>
<dbReference type="Proteomes" id="UP000515153">
    <property type="component" value="Unplaced"/>
</dbReference>
<accession>A0A6P8B0F8</accession>
<sequence length="60" mass="6155">MPGALPSITTTTITITTVSDARYPITPTPPHIQSGAGTLCWAAIPPLGISCLIGILKVIL</sequence>
<dbReference type="RefSeq" id="XP_030980524.1">
    <property type="nucleotide sequence ID" value="XM_031127534.1"/>
</dbReference>
<reference evidence="2" key="2">
    <citation type="submission" date="2019-10" db="EMBL/GenBank/DDBJ databases">
        <authorList>
            <consortium name="NCBI Genome Project"/>
        </authorList>
    </citation>
    <scope>NUCLEOTIDE SEQUENCE</scope>
    <source>
        <strain evidence="2">NI907</strain>
    </source>
</reference>
<dbReference type="KEGG" id="pgri:PgNI_07524"/>
<evidence type="ECO:0000313" key="1">
    <source>
        <dbReference type="Proteomes" id="UP000515153"/>
    </source>
</evidence>
<reference evidence="2" key="3">
    <citation type="submission" date="2025-08" db="UniProtKB">
        <authorList>
            <consortium name="RefSeq"/>
        </authorList>
    </citation>
    <scope>IDENTIFICATION</scope>
    <source>
        <strain evidence="2">NI907</strain>
    </source>
</reference>
<proteinExistence type="predicted"/>
<organism evidence="1 2">
    <name type="scientific">Pyricularia grisea</name>
    <name type="common">Crabgrass-specific blast fungus</name>
    <name type="synonym">Magnaporthe grisea</name>
    <dbReference type="NCBI Taxonomy" id="148305"/>
    <lineage>
        <taxon>Eukaryota</taxon>
        <taxon>Fungi</taxon>
        <taxon>Dikarya</taxon>
        <taxon>Ascomycota</taxon>
        <taxon>Pezizomycotina</taxon>
        <taxon>Sordariomycetes</taxon>
        <taxon>Sordariomycetidae</taxon>
        <taxon>Magnaporthales</taxon>
        <taxon>Pyriculariaceae</taxon>
        <taxon>Pyricularia</taxon>
    </lineage>
</organism>
<dbReference type="AlphaFoldDB" id="A0A6P8B0F8"/>
<evidence type="ECO:0000313" key="2">
    <source>
        <dbReference type="RefSeq" id="XP_030980524.1"/>
    </source>
</evidence>